<name>A0A9P3LD21_9APHY</name>
<organism evidence="5 6">
    <name type="scientific">Phanerochaete sordida</name>
    <dbReference type="NCBI Taxonomy" id="48140"/>
    <lineage>
        <taxon>Eukaryota</taxon>
        <taxon>Fungi</taxon>
        <taxon>Dikarya</taxon>
        <taxon>Basidiomycota</taxon>
        <taxon>Agaricomycotina</taxon>
        <taxon>Agaricomycetes</taxon>
        <taxon>Polyporales</taxon>
        <taxon>Phanerochaetaceae</taxon>
        <taxon>Phanerochaete</taxon>
    </lineage>
</organism>
<keyword evidence="6" id="KW-1185">Reference proteome</keyword>
<comment type="similarity">
    <text evidence="1 3">Belongs to the type-B carboxylesterase/lipase family.</text>
</comment>
<sequence>MAPPRLLALLGICLLAHLPLLFAASAAPSPDLTVSLTVGSFRGVSSVANGTEKWLGLPFAEPPVGKLRFKAPVPLKSKAKGVQDASNFGDACPQLPDPTLGASMSEDCLNLNVWRPIGTTADDKLPILVWFYGGAFMHGATSDPTFDPTRIINRSVNISKPIIFVSVNWRVNTFGFLASKHVAPEDLNAGLQDQILALKFLQENIAAFGGDPEKVTIWGQSAGAGSVAAHTVFPPEQDLFRAGIMDSNTGPFKTAPPASTYDEPDQPYTNVLSMTGCEEGPGSFECLQQVPFDLLHNVTSTLTNARINRQLWQPARGPPGSFFSVPPSEKIASGDFLHVPILGGTNLNEGTQFAQAVFNLSTPPALEDAAFDAYIRALLIDPSTLANSTLRTIRALYPADDAALGGAFHTGDSLFDRAEAWYTDNMFLAARRLLFAAAAPRQRAFAYFFAEFIPGNDPAMGVAHASELALLFGPVPAVAAVEDAFANQMLDFWINFVVDLDPGPGWPQYDLESKQVLQLMRDNITVIPDDFLLDKTNFDNSKSVLAQMQK</sequence>
<dbReference type="Proteomes" id="UP000703269">
    <property type="component" value="Unassembled WGS sequence"/>
</dbReference>
<evidence type="ECO:0000259" key="4">
    <source>
        <dbReference type="Pfam" id="PF00135"/>
    </source>
</evidence>
<feature type="signal peptide" evidence="3">
    <location>
        <begin position="1"/>
        <end position="23"/>
    </location>
</feature>
<feature type="chain" id="PRO_5040541156" description="Carboxylic ester hydrolase" evidence="3">
    <location>
        <begin position="24"/>
        <end position="550"/>
    </location>
</feature>
<evidence type="ECO:0000313" key="5">
    <source>
        <dbReference type="EMBL" id="GJE89457.1"/>
    </source>
</evidence>
<evidence type="ECO:0000256" key="3">
    <source>
        <dbReference type="RuleBase" id="RU361235"/>
    </source>
</evidence>
<evidence type="ECO:0000313" key="6">
    <source>
        <dbReference type="Proteomes" id="UP000703269"/>
    </source>
</evidence>
<dbReference type="PROSITE" id="PS00122">
    <property type="entry name" value="CARBOXYLESTERASE_B_1"/>
    <property type="match status" value="1"/>
</dbReference>
<evidence type="ECO:0000256" key="1">
    <source>
        <dbReference type="ARBA" id="ARBA00005964"/>
    </source>
</evidence>
<dbReference type="SUPFAM" id="SSF53474">
    <property type="entry name" value="alpha/beta-Hydrolases"/>
    <property type="match status" value="1"/>
</dbReference>
<feature type="domain" description="Carboxylesterase type B" evidence="4">
    <location>
        <begin position="32"/>
        <end position="523"/>
    </location>
</feature>
<keyword evidence="2 3" id="KW-0378">Hydrolase</keyword>
<dbReference type="OrthoDB" id="408631at2759"/>
<evidence type="ECO:0000256" key="2">
    <source>
        <dbReference type="ARBA" id="ARBA00022801"/>
    </source>
</evidence>
<dbReference type="InterPro" id="IPR019826">
    <property type="entry name" value="Carboxylesterase_B_AS"/>
</dbReference>
<dbReference type="GO" id="GO:0016787">
    <property type="term" value="F:hydrolase activity"/>
    <property type="evidence" value="ECO:0007669"/>
    <property type="project" value="UniProtKB-KW"/>
</dbReference>
<reference evidence="5 6" key="1">
    <citation type="submission" date="2021-08" db="EMBL/GenBank/DDBJ databases">
        <title>Draft Genome Sequence of Phanerochaete sordida strain YK-624.</title>
        <authorList>
            <person name="Mori T."/>
            <person name="Dohra H."/>
            <person name="Suzuki T."/>
            <person name="Kawagishi H."/>
            <person name="Hirai H."/>
        </authorList>
    </citation>
    <scope>NUCLEOTIDE SEQUENCE [LARGE SCALE GENOMIC DNA]</scope>
    <source>
        <strain evidence="5 6">YK-624</strain>
    </source>
</reference>
<protein>
    <recommendedName>
        <fullName evidence="3">Carboxylic ester hydrolase</fullName>
        <ecNumber evidence="3">3.1.1.-</ecNumber>
    </recommendedName>
</protein>
<accession>A0A9P3LD21</accession>
<dbReference type="PANTHER" id="PTHR11559">
    <property type="entry name" value="CARBOXYLESTERASE"/>
    <property type="match status" value="1"/>
</dbReference>
<proteinExistence type="inferred from homology"/>
<keyword evidence="3" id="KW-0732">Signal</keyword>
<comment type="caution">
    <text evidence="5">The sequence shown here is derived from an EMBL/GenBank/DDBJ whole genome shotgun (WGS) entry which is preliminary data.</text>
</comment>
<dbReference type="AlphaFoldDB" id="A0A9P3LD21"/>
<dbReference type="Pfam" id="PF00135">
    <property type="entry name" value="COesterase"/>
    <property type="match status" value="1"/>
</dbReference>
<dbReference type="EMBL" id="BPQB01000013">
    <property type="protein sequence ID" value="GJE89457.1"/>
    <property type="molecule type" value="Genomic_DNA"/>
</dbReference>
<dbReference type="Gene3D" id="3.40.50.1820">
    <property type="entry name" value="alpha/beta hydrolase"/>
    <property type="match status" value="1"/>
</dbReference>
<dbReference type="InterPro" id="IPR002018">
    <property type="entry name" value="CarbesteraseB"/>
</dbReference>
<dbReference type="InterPro" id="IPR029058">
    <property type="entry name" value="AB_hydrolase_fold"/>
</dbReference>
<dbReference type="EC" id="3.1.1.-" evidence="3"/>
<dbReference type="InterPro" id="IPR050309">
    <property type="entry name" value="Type-B_Carboxylest/Lipase"/>
</dbReference>
<gene>
    <name evidence="5" type="ORF">PsYK624_055580</name>
</gene>